<dbReference type="AlphaFoldDB" id="A0AAV1Z321"/>
<feature type="coiled-coil region" evidence="2">
    <location>
        <begin position="189"/>
        <end position="279"/>
    </location>
</feature>
<dbReference type="InterPro" id="IPR049270">
    <property type="entry name" value="CFAP58_CC"/>
</dbReference>
<protein>
    <recommendedName>
        <fullName evidence="3">Cilia- and flagella-associated protein 58 central coiled coil domain-containing protein</fullName>
    </recommendedName>
</protein>
<feature type="coiled-coil region" evidence="2">
    <location>
        <begin position="56"/>
        <end position="153"/>
    </location>
</feature>
<evidence type="ECO:0000259" key="3">
    <source>
        <dbReference type="Pfam" id="PF21771"/>
    </source>
</evidence>
<organism evidence="4 5">
    <name type="scientific">Larinioides sclopetarius</name>
    <dbReference type="NCBI Taxonomy" id="280406"/>
    <lineage>
        <taxon>Eukaryota</taxon>
        <taxon>Metazoa</taxon>
        <taxon>Ecdysozoa</taxon>
        <taxon>Arthropoda</taxon>
        <taxon>Chelicerata</taxon>
        <taxon>Arachnida</taxon>
        <taxon>Araneae</taxon>
        <taxon>Araneomorphae</taxon>
        <taxon>Entelegynae</taxon>
        <taxon>Araneoidea</taxon>
        <taxon>Araneidae</taxon>
        <taxon>Larinioides</taxon>
    </lineage>
</organism>
<dbReference type="Gene3D" id="1.20.5.170">
    <property type="match status" value="1"/>
</dbReference>
<proteinExistence type="predicted"/>
<comment type="caution">
    <text evidence="4">The sequence shown here is derived from an EMBL/GenBank/DDBJ whole genome shotgun (WGS) entry which is preliminary data.</text>
</comment>
<dbReference type="PANTHER" id="PTHR32083">
    <property type="entry name" value="CILIA AND FLAGELLA-ASSOCIATED PROTEIN 58-RELATED"/>
    <property type="match status" value="1"/>
</dbReference>
<keyword evidence="5" id="KW-1185">Reference proteome</keyword>
<keyword evidence="1 2" id="KW-0175">Coiled coil</keyword>
<gene>
    <name evidence="4" type="ORF">LARSCL_LOCUS2724</name>
</gene>
<evidence type="ECO:0000313" key="5">
    <source>
        <dbReference type="Proteomes" id="UP001497382"/>
    </source>
</evidence>
<evidence type="ECO:0000256" key="2">
    <source>
        <dbReference type="SAM" id="Coils"/>
    </source>
</evidence>
<dbReference type="GO" id="GO:0005856">
    <property type="term" value="C:cytoskeleton"/>
    <property type="evidence" value="ECO:0007669"/>
    <property type="project" value="TreeGrafter"/>
</dbReference>
<accession>A0AAV1Z321</accession>
<name>A0AAV1Z321_9ARAC</name>
<sequence>MKLKVQQTQHDIEVLSLLKEKELLAKNILKMESIIEKYSKDFRTNEKERIILHQNLKKAGQQIEKQNRVITCLEELKTQLLNDIKNLTIKIEKLNSEISAHADQKASMETKIIELKSKLTQQKDISCGAIADRKVFCHQYKEMKENRDQLKQKIAILDGYVNELNGSQISQAEEIANWKKKWESLDLKNKNLVTKLAKEETDHAALKNNHKQLEEQIQTYLQTIVTKEKEIKSLQSKLNYVSEDCMLLRSQIQQQKKEVMSLEEKLNHSEIAIAREQESYNTLKNGTKLLHLELLHLTGEKNSLMCKVNDLEKLKQSFTYAKQELHHERYKNSALERAMQQPLNVHRWRLLKGTDPEKYELIENFQTVQKQLLKKSIEVEKKDKKITNMVKLMDHLKNMSSRKKYFEEKYIEKVNNNQLLKEKNDRIKALSFEINMNETYMSSYQAEISRLKEEVKKMKLKQFFREKRKIVPAV</sequence>
<evidence type="ECO:0000256" key="1">
    <source>
        <dbReference type="ARBA" id="ARBA00023054"/>
    </source>
</evidence>
<evidence type="ECO:0000313" key="4">
    <source>
        <dbReference type="EMBL" id="CAL1265771.1"/>
    </source>
</evidence>
<feature type="domain" description="Cilia- and flagella-associated protein 58 central coiled coil" evidence="3">
    <location>
        <begin position="16"/>
        <end position="303"/>
    </location>
</feature>
<dbReference type="PANTHER" id="PTHR32083:SF0">
    <property type="entry name" value="CILIA AND FLAGELLA-ASSOCIATED PROTEIN 58"/>
    <property type="match status" value="1"/>
</dbReference>
<reference evidence="4 5" key="1">
    <citation type="submission" date="2024-04" db="EMBL/GenBank/DDBJ databases">
        <authorList>
            <person name="Rising A."/>
            <person name="Reimegard J."/>
            <person name="Sonavane S."/>
            <person name="Akerstrom W."/>
            <person name="Nylinder S."/>
            <person name="Hedman E."/>
            <person name="Kallberg Y."/>
        </authorList>
    </citation>
    <scope>NUCLEOTIDE SEQUENCE [LARGE SCALE GENOMIC DNA]</scope>
</reference>
<dbReference type="Proteomes" id="UP001497382">
    <property type="component" value="Unassembled WGS sequence"/>
</dbReference>
<dbReference type="Pfam" id="PF21771">
    <property type="entry name" value="CFAP58_CC"/>
    <property type="match status" value="1"/>
</dbReference>
<dbReference type="EMBL" id="CAXIEN010000019">
    <property type="protein sequence ID" value="CAL1265771.1"/>
    <property type="molecule type" value="Genomic_DNA"/>
</dbReference>